<dbReference type="EMBL" id="LAVV01000588">
    <property type="protein sequence ID" value="KNZ64225.1"/>
    <property type="molecule type" value="Genomic_DNA"/>
</dbReference>
<dbReference type="VEuPathDB" id="FungiDB:VP01_1052g1"/>
<name>A0A0L6VVH5_9BASI</name>
<dbReference type="Proteomes" id="UP000037035">
    <property type="component" value="Unassembled WGS sequence"/>
</dbReference>
<sequence>MPQHVKQAELFSDQWRTSSFCAAGLSNIWAGHKRPRAFQIGKFRYLVLVCNATLRIGPIYKQLKNNQASGTVESDYMNLAKELHEDHKRVTWTKELYFNEPHRLFTFEYSSSLSILQEIKKWRDSTGVSTPAVNTTPVPSSAIDDPEVPPLIYQPAVGTIVNHVAESNELATKNFISTAADRNGTRRHKHNNMDVIEAQEKTNLIRNATIQVPPTILLSEVQEKSSQASHAKEYGEDHINPLLAQI</sequence>
<accession>A0A0L6VVH5</accession>
<proteinExistence type="predicted"/>
<comment type="caution">
    <text evidence="1">The sequence shown here is derived from an EMBL/GenBank/DDBJ whole genome shotgun (WGS) entry which is preliminary data.</text>
</comment>
<evidence type="ECO:0000313" key="1">
    <source>
        <dbReference type="EMBL" id="KNZ64225.1"/>
    </source>
</evidence>
<organism evidence="1 2">
    <name type="scientific">Puccinia sorghi</name>
    <dbReference type="NCBI Taxonomy" id="27349"/>
    <lineage>
        <taxon>Eukaryota</taxon>
        <taxon>Fungi</taxon>
        <taxon>Dikarya</taxon>
        <taxon>Basidiomycota</taxon>
        <taxon>Pucciniomycotina</taxon>
        <taxon>Pucciniomycetes</taxon>
        <taxon>Pucciniales</taxon>
        <taxon>Pucciniaceae</taxon>
        <taxon>Puccinia</taxon>
    </lineage>
</organism>
<evidence type="ECO:0000313" key="2">
    <source>
        <dbReference type="Proteomes" id="UP000037035"/>
    </source>
</evidence>
<protein>
    <submittedName>
        <fullName evidence="1">Uncharacterized protein</fullName>
    </submittedName>
</protein>
<keyword evidence="2" id="KW-1185">Reference proteome</keyword>
<gene>
    <name evidence="1" type="ORF">VP01_1052g1</name>
</gene>
<dbReference type="AlphaFoldDB" id="A0A0L6VVH5"/>
<reference evidence="1 2" key="1">
    <citation type="submission" date="2015-08" db="EMBL/GenBank/DDBJ databases">
        <title>Next Generation Sequencing and Analysis of the Genome of Puccinia sorghi L Schw, the Causal Agent of Maize Common Rust.</title>
        <authorList>
            <person name="Rochi L."/>
            <person name="Burguener G."/>
            <person name="Darino M."/>
            <person name="Turjanski A."/>
            <person name="Kreff E."/>
            <person name="Dieguez M.J."/>
            <person name="Sacco F."/>
        </authorList>
    </citation>
    <scope>NUCLEOTIDE SEQUENCE [LARGE SCALE GENOMIC DNA]</scope>
    <source>
        <strain evidence="1 2">RO10H11247</strain>
    </source>
</reference>